<keyword evidence="1" id="KW-0812">Transmembrane</keyword>
<feature type="transmembrane region" description="Helical" evidence="1">
    <location>
        <begin position="98"/>
        <end position="117"/>
    </location>
</feature>
<dbReference type="EMBL" id="WESC01000013">
    <property type="protein sequence ID" value="KAB7739136.1"/>
    <property type="molecule type" value="Genomic_DNA"/>
</dbReference>
<feature type="transmembrane region" description="Helical" evidence="1">
    <location>
        <begin position="12"/>
        <end position="29"/>
    </location>
</feature>
<keyword evidence="1" id="KW-1133">Transmembrane helix</keyword>
<evidence type="ECO:0008006" key="4">
    <source>
        <dbReference type="Google" id="ProtNLM"/>
    </source>
</evidence>
<accession>A0A6N6VJM9</accession>
<feature type="transmembrane region" description="Helical" evidence="1">
    <location>
        <begin position="72"/>
        <end position="92"/>
    </location>
</feature>
<organism evidence="2 3">
    <name type="scientific">Parvibaculum sedimenti</name>
    <dbReference type="NCBI Taxonomy" id="2608632"/>
    <lineage>
        <taxon>Bacteria</taxon>
        <taxon>Pseudomonadati</taxon>
        <taxon>Pseudomonadota</taxon>
        <taxon>Alphaproteobacteria</taxon>
        <taxon>Hyphomicrobiales</taxon>
        <taxon>Parvibaculaceae</taxon>
        <taxon>Parvibaculum</taxon>
    </lineage>
</organism>
<proteinExistence type="predicted"/>
<gene>
    <name evidence="2" type="ORF">F2P47_14095</name>
</gene>
<sequence length="134" mass="15456">MNVKWQMSKPLRYILAALICGLFLFRAYYLEGLEAFVILLAIFGAFGIWTAYRAYRGIQPQEFPSFSRAEKIRIWGVGAPALILWLVVHSVPTWRTPLIDFPTAVLLLAAVFYLRPLRRKLQDAMKPQPKQDDD</sequence>
<reference evidence="2 3" key="1">
    <citation type="submission" date="2019-09" db="EMBL/GenBank/DDBJ databases">
        <title>Parvibaculum sedimenti sp. nov., isolated from sediment.</title>
        <authorList>
            <person name="Wang Y."/>
        </authorList>
    </citation>
    <scope>NUCLEOTIDE SEQUENCE [LARGE SCALE GENOMIC DNA]</scope>
    <source>
        <strain evidence="2 3">HXT-9</strain>
    </source>
</reference>
<dbReference type="RefSeq" id="WP_152217019.1">
    <property type="nucleotide sequence ID" value="NZ_JBAQYD010000387.1"/>
</dbReference>
<keyword evidence="3" id="KW-1185">Reference proteome</keyword>
<dbReference type="Proteomes" id="UP000468901">
    <property type="component" value="Unassembled WGS sequence"/>
</dbReference>
<evidence type="ECO:0000313" key="2">
    <source>
        <dbReference type="EMBL" id="KAB7739136.1"/>
    </source>
</evidence>
<evidence type="ECO:0000256" key="1">
    <source>
        <dbReference type="SAM" id="Phobius"/>
    </source>
</evidence>
<protein>
    <recommendedName>
        <fullName evidence="4">DUF2178 domain-containing protein</fullName>
    </recommendedName>
</protein>
<dbReference type="AlphaFoldDB" id="A0A6N6VJM9"/>
<evidence type="ECO:0000313" key="3">
    <source>
        <dbReference type="Proteomes" id="UP000468901"/>
    </source>
</evidence>
<feature type="transmembrane region" description="Helical" evidence="1">
    <location>
        <begin position="35"/>
        <end position="52"/>
    </location>
</feature>
<name>A0A6N6VJM9_9HYPH</name>
<keyword evidence="1" id="KW-0472">Membrane</keyword>
<comment type="caution">
    <text evidence="2">The sequence shown here is derived from an EMBL/GenBank/DDBJ whole genome shotgun (WGS) entry which is preliminary data.</text>
</comment>